<evidence type="ECO:0000259" key="4">
    <source>
        <dbReference type="PROSITE" id="PS51084"/>
    </source>
</evidence>
<dbReference type="PROSITE" id="PS51084">
    <property type="entry name" value="HIT_2"/>
    <property type="match status" value="1"/>
</dbReference>
<dbReference type="InterPro" id="IPR011146">
    <property type="entry name" value="HIT-like"/>
</dbReference>
<protein>
    <submittedName>
        <fullName evidence="5">HIT family protein</fullName>
    </submittedName>
</protein>
<dbReference type="Gene3D" id="3.30.428.10">
    <property type="entry name" value="HIT-like"/>
    <property type="match status" value="1"/>
</dbReference>
<dbReference type="EMBL" id="JADIMP010000035">
    <property type="protein sequence ID" value="MBO8441177.1"/>
    <property type="molecule type" value="Genomic_DNA"/>
</dbReference>
<dbReference type="PANTHER" id="PTHR42997">
    <property type="entry name" value="HIT FAMILY HYDROLASE"/>
    <property type="match status" value="1"/>
</dbReference>
<dbReference type="Proteomes" id="UP000823614">
    <property type="component" value="Unassembled WGS sequence"/>
</dbReference>
<dbReference type="InterPro" id="IPR052908">
    <property type="entry name" value="AP-4-A_phosphorylase"/>
</dbReference>
<dbReference type="GO" id="GO:0003824">
    <property type="term" value="F:catalytic activity"/>
    <property type="evidence" value="ECO:0007669"/>
    <property type="project" value="InterPro"/>
</dbReference>
<evidence type="ECO:0000313" key="6">
    <source>
        <dbReference type="Proteomes" id="UP000823614"/>
    </source>
</evidence>
<proteinExistence type="predicted"/>
<feature type="short sequence motif" description="Histidine triad motif" evidence="2 3">
    <location>
        <begin position="93"/>
        <end position="97"/>
    </location>
</feature>
<dbReference type="InterPro" id="IPR001310">
    <property type="entry name" value="Histidine_triad_HIT"/>
</dbReference>
<dbReference type="PANTHER" id="PTHR42997:SF1">
    <property type="entry name" value="AP-4-A PHOSPHORYLASE"/>
    <property type="match status" value="1"/>
</dbReference>
<evidence type="ECO:0000313" key="5">
    <source>
        <dbReference type="EMBL" id="MBO8441177.1"/>
    </source>
</evidence>
<organism evidence="5 6">
    <name type="scientific">Candidatus Gallilactobacillus intestinavium</name>
    <dbReference type="NCBI Taxonomy" id="2840838"/>
    <lineage>
        <taxon>Bacteria</taxon>
        <taxon>Bacillati</taxon>
        <taxon>Bacillota</taxon>
        <taxon>Bacilli</taxon>
        <taxon>Lactobacillales</taxon>
        <taxon>Lactobacillaceae</taxon>
        <taxon>Lactobacillaceae incertae sedis</taxon>
        <taxon>Candidatus Gallilactobacillus</taxon>
    </lineage>
</organism>
<dbReference type="AlphaFoldDB" id="A0A9D9E4B8"/>
<dbReference type="PRINTS" id="PR00332">
    <property type="entry name" value="HISTRIAD"/>
</dbReference>
<feature type="domain" description="HIT" evidence="4">
    <location>
        <begin position="1"/>
        <end position="108"/>
    </location>
</feature>
<dbReference type="InterPro" id="IPR036265">
    <property type="entry name" value="HIT-like_sf"/>
</dbReference>
<reference evidence="5" key="1">
    <citation type="submission" date="2020-10" db="EMBL/GenBank/DDBJ databases">
        <authorList>
            <person name="Gilroy R."/>
        </authorList>
    </citation>
    <scope>NUCLEOTIDE SEQUENCE</scope>
    <source>
        <strain evidence="5">C6-149</strain>
    </source>
</reference>
<sequence length="124" mass="14350">MKNCPFCEKPSSDILIENEYAKAFKDIRPVNPGHTLIVPKRHVENWWYLTETERIYIDRLIVEVKKILDKEHHPSAYNIGMNLGADAGQTVFHAHVHLIPRYKGDADKKPGLKPGVKKLIRRKI</sequence>
<gene>
    <name evidence="5" type="ORF">IAA89_01810</name>
</gene>
<evidence type="ECO:0000256" key="1">
    <source>
        <dbReference type="PIRSR" id="PIRSR601310-1"/>
    </source>
</evidence>
<comment type="caution">
    <text evidence="5">The sequence shown here is derived from an EMBL/GenBank/DDBJ whole genome shotgun (WGS) entry which is preliminary data.</text>
</comment>
<evidence type="ECO:0000256" key="3">
    <source>
        <dbReference type="PROSITE-ProRule" id="PRU00464"/>
    </source>
</evidence>
<dbReference type="SUPFAM" id="SSF54197">
    <property type="entry name" value="HIT-like"/>
    <property type="match status" value="1"/>
</dbReference>
<dbReference type="Pfam" id="PF01230">
    <property type="entry name" value="HIT"/>
    <property type="match status" value="1"/>
</dbReference>
<reference evidence="5" key="2">
    <citation type="journal article" date="2021" name="PeerJ">
        <title>Extensive microbial diversity within the chicken gut microbiome revealed by metagenomics and culture.</title>
        <authorList>
            <person name="Gilroy R."/>
            <person name="Ravi A."/>
            <person name="Getino M."/>
            <person name="Pursley I."/>
            <person name="Horton D.L."/>
            <person name="Alikhan N.F."/>
            <person name="Baker D."/>
            <person name="Gharbi K."/>
            <person name="Hall N."/>
            <person name="Watson M."/>
            <person name="Adriaenssens E.M."/>
            <person name="Foster-Nyarko E."/>
            <person name="Jarju S."/>
            <person name="Secka A."/>
            <person name="Antonio M."/>
            <person name="Oren A."/>
            <person name="Chaudhuri R.R."/>
            <person name="La Ragione R."/>
            <person name="Hildebrand F."/>
            <person name="Pallen M.J."/>
        </authorList>
    </citation>
    <scope>NUCLEOTIDE SEQUENCE</scope>
    <source>
        <strain evidence="5">C6-149</strain>
    </source>
</reference>
<feature type="active site" description="Tele-AMP-histidine intermediate" evidence="1">
    <location>
        <position position="95"/>
    </location>
</feature>
<name>A0A9D9E4B8_9LACO</name>
<evidence type="ECO:0000256" key="2">
    <source>
        <dbReference type="PIRSR" id="PIRSR601310-3"/>
    </source>
</evidence>
<accession>A0A9D9E4B8</accession>